<evidence type="ECO:0000313" key="3">
    <source>
        <dbReference type="Proteomes" id="UP000663879"/>
    </source>
</evidence>
<reference evidence="2" key="1">
    <citation type="submission" date="2021-02" db="EMBL/GenBank/DDBJ databases">
        <authorList>
            <person name="Nowell W R."/>
        </authorList>
    </citation>
    <scope>NUCLEOTIDE SEQUENCE</scope>
    <source>
        <strain evidence="2">Ploen Becks lab</strain>
    </source>
</reference>
<dbReference type="Proteomes" id="UP000663879">
    <property type="component" value="Unassembled WGS sequence"/>
</dbReference>
<dbReference type="EMBL" id="CAJNOC010003526">
    <property type="protein sequence ID" value="CAF0986453.1"/>
    <property type="molecule type" value="Genomic_DNA"/>
</dbReference>
<feature type="non-terminal residue" evidence="2">
    <location>
        <position position="88"/>
    </location>
</feature>
<gene>
    <name evidence="2" type="ORF">OXX778_LOCUS15693</name>
</gene>
<proteinExistence type="predicted"/>
<feature type="region of interest" description="Disordered" evidence="1">
    <location>
        <begin position="39"/>
        <end position="88"/>
    </location>
</feature>
<evidence type="ECO:0000313" key="2">
    <source>
        <dbReference type="EMBL" id="CAF0986453.1"/>
    </source>
</evidence>
<sequence length="88" mass="10502">MNHRNMLLFEDQESEVQASDKDLNKVSENVEEEFFDIIGASGETERREDDEHNETNENVDNSNKEEEEELEKINERRPKRISKKPDFF</sequence>
<feature type="compositionally biased region" description="Basic and acidic residues" evidence="1">
    <location>
        <begin position="43"/>
        <end position="55"/>
    </location>
</feature>
<keyword evidence="3" id="KW-1185">Reference proteome</keyword>
<comment type="caution">
    <text evidence="2">The sequence shown here is derived from an EMBL/GenBank/DDBJ whole genome shotgun (WGS) entry which is preliminary data.</text>
</comment>
<accession>A0A814FRA9</accession>
<evidence type="ECO:0000256" key="1">
    <source>
        <dbReference type="SAM" id="MobiDB-lite"/>
    </source>
</evidence>
<protein>
    <submittedName>
        <fullName evidence="2">Uncharacterized protein</fullName>
    </submittedName>
</protein>
<name>A0A814FRA9_9BILA</name>
<dbReference type="AlphaFoldDB" id="A0A814FRA9"/>
<feature type="region of interest" description="Disordered" evidence="1">
    <location>
        <begin position="1"/>
        <end position="22"/>
    </location>
</feature>
<organism evidence="2 3">
    <name type="scientific">Brachionus calyciflorus</name>
    <dbReference type="NCBI Taxonomy" id="104777"/>
    <lineage>
        <taxon>Eukaryota</taxon>
        <taxon>Metazoa</taxon>
        <taxon>Spiralia</taxon>
        <taxon>Gnathifera</taxon>
        <taxon>Rotifera</taxon>
        <taxon>Eurotatoria</taxon>
        <taxon>Monogononta</taxon>
        <taxon>Pseudotrocha</taxon>
        <taxon>Ploima</taxon>
        <taxon>Brachionidae</taxon>
        <taxon>Brachionus</taxon>
    </lineage>
</organism>